<name>A0ABT9PWX4_9HYPH</name>
<organism evidence="1 2">
    <name type="scientific">Neorhizobium huautlense</name>
    <dbReference type="NCBI Taxonomy" id="67774"/>
    <lineage>
        <taxon>Bacteria</taxon>
        <taxon>Pseudomonadati</taxon>
        <taxon>Pseudomonadota</taxon>
        <taxon>Alphaproteobacteria</taxon>
        <taxon>Hyphomicrobiales</taxon>
        <taxon>Rhizobiaceae</taxon>
        <taxon>Rhizobium/Agrobacterium group</taxon>
        <taxon>Neorhizobium</taxon>
    </lineage>
</organism>
<dbReference type="Proteomes" id="UP001241472">
    <property type="component" value="Unassembled WGS sequence"/>
</dbReference>
<evidence type="ECO:0000313" key="2">
    <source>
        <dbReference type="Proteomes" id="UP001241472"/>
    </source>
</evidence>
<dbReference type="EMBL" id="JAUSRF010000012">
    <property type="protein sequence ID" value="MDP9838976.1"/>
    <property type="molecule type" value="Genomic_DNA"/>
</dbReference>
<proteinExistence type="predicted"/>
<evidence type="ECO:0000313" key="1">
    <source>
        <dbReference type="EMBL" id="MDP9838976.1"/>
    </source>
</evidence>
<accession>A0ABT9PWX4</accession>
<gene>
    <name evidence="1" type="ORF">J2T09_003748</name>
</gene>
<reference evidence="1 2" key="1">
    <citation type="submission" date="2023-07" db="EMBL/GenBank/DDBJ databases">
        <title>Sorghum-associated microbial communities from plants grown in Nebraska, USA.</title>
        <authorList>
            <person name="Schachtman D."/>
        </authorList>
    </citation>
    <scope>NUCLEOTIDE SEQUENCE [LARGE SCALE GENOMIC DNA]</scope>
    <source>
        <strain evidence="1 2">DS1307</strain>
    </source>
</reference>
<comment type="caution">
    <text evidence="1">The sequence shown here is derived from an EMBL/GenBank/DDBJ whole genome shotgun (WGS) entry which is preliminary data.</text>
</comment>
<sequence length="79" mass="9320">MNRRRAAFRCPRRSFATRLDAIENIGIAFVFVVADNFDRLVKHDNFQAGTQDGNREKYPPKLQADCLKMRRFEAMKRSR</sequence>
<dbReference type="RefSeq" id="WP_306837351.1">
    <property type="nucleotide sequence ID" value="NZ_JAUSRF010000012.1"/>
</dbReference>
<protein>
    <submittedName>
        <fullName evidence="1">Uncharacterized protein</fullName>
    </submittedName>
</protein>
<keyword evidence="2" id="KW-1185">Reference proteome</keyword>